<dbReference type="AlphaFoldDB" id="A0A0A9BPD7"/>
<evidence type="ECO:0000313" key="1">
    <source>
        <dbReference type="EMBL" id="JAD65226.1"/>
    </source>
</evidence>
<reference evidence="1" key="1">
    <citation type="submission" date="2014-09" db="EMBL/GenBank/DDBJ databases">
        <authorList>
            <person name="Magalhaes I.L.F."/>
            <person name="Oliveira U."/>
            <person name="Santos F.R."/>
            <person name="Vidigal T.H.D.A."/>
            <person name="Brescovit A.D."/>
            <person name="Santos A.J."/>
        </authorList>
    </citation>
    <scope>NUCLEOTIDE SEQUENCE</scope>
    <source>
        <tissue evidence="1">Shoot tissue taken approximately 20 cm above the soil surface</tissue>
    </source>
</reference>
<name>A0A0A9BPD7_ARUDO</name>
<reference evidence="1" key="2">
    <citation type="journal article" date="2015" name="Data Brief">
        <title>Shoot transcriptome of the giant reed, Arundo donax.</title>
        <authorList>
            <person name="Barrero R.A."/>
            <person name="Guerrero F.D."/>
            <person name="Moolhuijzen P."/>
            <person name="Goolsby J.A."/>
            <person name="Tidwell J."/>
            <person name="Bellgard S.E."/>
            <person name="Bellgard M.I."/>
        </authorList>
    </citation>
    <scope>NUCLEOTIDE SEQUENCE</scope>
    <source>
        <tissue evidence="1">Shoot tissue taken approximately 20 cm above the soil surface</tissue>
    </source>
</reference>
<dbReference type="EMBL" id="GBRH01232669">
    <property type="protein sequence ID" value="JAD65226.1"/>
    <property type="molecule type" value="Transcribed_RNA"/>
</dbReference>
<proteinExistence type="predicted"/>
<organism evidence="1">
    <name type="scientific">Arundo donax</name>
    <name type="common">Giant reed</name>
    <name type="synonym">Donax arundinaceus</name>
    <dbReference type="NCBI Taxonomy" id="35708"/>
    <lineage>
        <taxon>Eukaryota</taxon>
        <taxon>Viridiplantae</taxon>
        <taxon>Streptophyta</taxon>
        <taxon>Embryophyta</taxon>
        <taxon>Tracheophyta</taxon>
        <taxon>Spermatophyta</taxon>
        <taxon>Magnoliopsida</taxon>
        <taxon>Liliopsida</taxon>
        <taxon>Poales</taxon>
        <taxon>Poaceae</taxon>
        <taxon>PACMAD clade</taxon>
        <taxon>Arundinoideae</taxon>
        <taxon>Arundineae</taxon>
        <taxon>Arundo</taxon>
    </lineage>
</organism>
<protein>
    <submittedName>
        <fullName evidence="1">Uncharacterized protein</fullName>
    </submittedName>
</protein>
<sequence>MCNDIYPMYLRNQHITKYSAKSTLY</sequence>
<accession>A0A0A9BPD7</accession>